<organism evidence="2 3">
    <name type="scientific">Metarhizium anisopliae BRIP 53293</name>
    <dbReference type="NCBI Taxonomy" id="1291518"/>
    <lineage>
        <taxon>Eukaryota</taxon>
        <taxon>Fungi</taxon>
        <taxon>Dikarya</taxon>
        <taxon>Ascomycota</taxon>
        <taxon>Pezizomycotina</taxon>
        <taxon>Sordariomycetes</taxon>
        <taxon>Hypocreomycetidae</taxon>
        <taxon>Hypocreales</taxon>
        <taxon>Clavicipitaceae</taxon>
        <taxon>Metarhizium</taxon>
    </lineage>
</organism>
<feature type="domain" description="Heterokaryon incompatibility" evidence="1">
    <location>
        <begin position="47"/>
        <end position="205"/>
    </location>
</feature>
<dbReference type="AlphaFoldDB" id="A0A0D9NIZ2"/>
<dbReference type="EMBL" id="KE384768">
    <property type="protein sequence ID" value="KJK73944.1"/>
    <property type="molecule type" value="Genomic_DNA"/>
</dbReference>
<dbReference type="Pfam" id="PF06985">
    <property type="entry name" value="HET"/>
    <property type="match status" value="1"/>
</dbReference>
<reference evidence="3" key="1">
    <citation type="journal article" date="2014" name="BMC Genomics">
        <title>The genome sequence of the biocontrol fungus Metarhizium anisopliae and comparative genomics of Metarhizium species.</title>
        <authorList>
            <person name="Pattemore J.A."/>
            <person name="Hane J.K."/>
            <person name="Williams A.H."/>
            <person name="Wilson B.A."/>
            <person name="Stodart B.J."/>
            <person name="Ash G.J."/>
        </authorList>
    </citation>
    <scope>NUCLEOTIDE SEQUENCE [LARGE SCALE GENOMIC DNA]</scope>
    <source>
        <strain evidence="3">BRIP 53293</strain>
    </source>
</reference>
<dbReference type="InterPro" id="IPR055530">
    <property type="entry name" value="DUF7104"/>
</dbReference>
<protein>
    <recommendedName>
        <fullName evidence="1">Heterokaryon incompatibility domain-containing protein</fullName>
    </recommendedName>
</protein>
<keyword evidence="3" id="KW-1185">Reference proteome</keyword>
<sequence length="541" mass="60593">MKPFTYTPLDLDRPAFRLFRLFKGSYASISGELFQAWIDRPESIMPFEALSYRWGEPVFTEMITLNKGWLNITKNLHLALKSLRHRDCDRILWIDAICIDQDNPRERGHQVQQMKDVYAAADTVICWLGSATYETNVLMQSLKLLKQESMRCASGGWTNSNWSDLWSSIQPVLEATYSDVMALQKAGFEAILQEDWFKRVWIIQEVANAKRARVQCGDLSVSAQVFQLAPELLSIRIEPHCKSILDVMPGKRRGTSWWIESRDLYSLLKHFRGSEALDSRDMIFALLGIASDLGENKHIIADYTKSAKDITRDIIRHLYHVDLNLEFRGIKDFLYALESLNTDALISLISSTAGLDKMSESIIRILQRGKDVYISQAVTGAAAQNMRNGEAIMSILFHHAKTNIPVTAEVVADATANNTQGKEIVSFLFKHAKTEVPITAEVVTAAASNRMQGREIMSFLFQHAKKKIPITAGVVTAAAANGIQGKEIMTLLFQHAKQEIPITDTVVAAAAANSIQEVGAATAVSSSAFTPKFRLHERMPQ</sequence>
<name>A0A0D9NIZ2_METAN</name>
<dbReference type="STRING" id="1291518.A0A0D9NIZ2"/>
<dbReference type="OrthoDB" id="2157530at2759"/>
<dbReference type="Proteomes" id="UP000054544">
    <property type="component" value="Unassembled WGS sequence"/>
</dbReference>
<dbReference type="InterPro" id="IPR052895">
    <property type="entry name" value="HetReg/Transcr_Mod"/>
</dbReference>
<evidence type="ECO:0000313" key="3">
    <source>
        <dbReference type="Proteomes" id="UP000054544"/>
    </source>
</evidence>
<dbReference type="InterPro" id="IPR010730">
    <property type="entry name" value="HET"/>
</dbReference>
<evidence type="ECO:0000313" key="2">
    <source>
        <dbReference type="EMBL" id="KJK73944.1"/>
    </source>
</evidence>
<evidence type="ECO:0000259" key="1">
    <source>
        <dbReference type="Pfam" id="PF06985"/>
    </source>
</evidence>
<dbReference type="PANTHER" id="PTHR24148">
    <property type="entry name" value="ANKYRIN REPEAT DOMAIN-CONTAINING PROTEIN 39 HOMOLOG-RELATED"/>
    <property type="match status" value="1"/>
</dbReference>
<proteinExistence type="predicted"/>
<gene>
    <name evidence="2" type="ORF">H634G_10768</name>
</gene>
<dbReference type="PANTHER" id="PTHR24148:SF78">
    <property type="entry name" value="HETEROKARYON INCOMPATIBILITY DOMAIN-CONTAINING PROTEIN"/>
    <property type="match status" value="1"/>
</dbReference>
<accession>A0A0D9NIZ2</accession>
<dbReference type="Pfam" id="PF23397">
    <property type="entry name" value="DUF7104"/>
    <property type="match status" value="5"/>
</dbReference>